<reference evidence="1 2" key="1">
    <citation type="submission" date="2018-03" db="EMBL/GenBank/DDBJ databases">
        <title>Genomic Encyclopedia of Type Strains, Phase III (KMG-III): the genomes of soil and plant-associated and newly described type strains.</title>
        <authorList>
            <person name="Whitman W."/>
        </authorList>
    </citation>
    <scope>NUCLEOTIDE SEQUENCE [LARGE SCALE GENOMIC DNA]</scope>
    <source>
        <strain evidence="1 2">CGMCC 4.7097</strain>
    </source>
</reference>
<proteinExistence type="predicted"/>
<name>A0A2P8IDM9_SACCR</name>
<dbReference type="EMBL" id="PYAX01000003">
    <property type="protein sequence ID" value="PSL56575.1"/>
    <property type="molecule type" value="Genomic_DNA"/>
</dbReference>
<comment type="caution">
    <text evidence="1">The sequence shown here is derived from an EMBL/GenBank/DDBJ whole genome shotgun (WGS) entry which is preliminary data.</text>
</comment>
<keyword evidence="2" id="KW-1185">Reference proteome</keyword>
<protein>
    <submittedName>
        <fullName evidence="1">Uncharacterized protein</fullName>
    </submittedName>
</protein>
<organism evidence="1 2">
    <name type="scientific">Saccharothrix carnea</name>
    <dbReference type="NCBI Taxonomy" id="1280637"/>
    <lineage>
        <taxon>Bacteria</taxon>
        <taxon>Bacillati</taxon>
        <taxon>Actinomycetota</taxon>
        <taxon>Actinomycetes</taxon>
        <taxon>Pseudonocardiales</taxon>
        <taxon>Pseudonocardiaceae</taxon>
        <taxon>Saccharothrix</taxon>
    </lineage>
</organism>
<accession>A0A2P8IDM9</accession>
<gene>
    <name evidence="1" type="ORF">B0I31_103328</name>
</gene>
<dbReference type="AlphaFoldDB" id="A0A2P8IDM9"/>
<evidence type="ECO:0000313" key="2">
    <source>
        <dbReference type="Proteomes" id="UP000241118"/>
    </source>
</evidence>
<evidence type="ECO:0000313" key="1">
    <source>
        <dbReference type="EMBL" id="PSL56575.1"/>
    </source>
</evidence>
<sequence length="127" mass="14470">MLDEWLAELVRRRWVFHFVPNRTSPEAIAAVFRWRCASLADVIVLLYEGYAWGYRVVLPSPEADPFTPEWLVYSCEDTPVRTIREVLTIPPPGDPEMPTTSAAATEAERVLAAKFGGRRQVIRLPWG</sequence>
<dbReference type="Proteomes" id="UP000241118">
    <property type="component" value="Unassembled WGS sequence"/>
</dbReference>